<accession>A0ABX6YPP0</accession>
<reference evidence="3 4" key="1">
    <citation type="submission" date="2020-05" db="EMBL/GenBank/DDBJ databases">
        <title>Thioclava electrotropha strain Elox9 finished genome.</title>
        <authorList>
            <person name="Rowe A.R."/>
            <person name="Wilbanks E.G."/>
        </authorList>
    </citation>
    <scope>NUCLEOTIDE SEQUENCE [LARGE SCALE GENOMIC DNA]</scope>
    <source>
        <strain evidence="3 4">Elox9</strain>
    </source>
</reference>
<proteinExistence type="predicted"/>
<dbReference type="SUPFAM" id="SSF56349">
    <property type="entry name" value="DNA breaking-rejoining enzymes"/>
    <property type="match status" value="1"/>
</dbReference>
<dbReference type="InterPro" id="IPR011010">
    <property type="entry name" value="DNA_brk_join_enz"/>
</dbReference>
<evidence type="ECO:0000256" key="1">
    <source>
        <dbReference type="ARBA" id="ARBA00023172"/>
    </source>
</evidence>
<feature type="domain" description="Tyr recombinase" evidence="2">
    <location>
        <begin position="352"/>
        <end position="556"/>
    </location>
</feature>
<dbReference type="RefSeq" id="WP_083079111.1">
    <property type="nucleotide sequence ID" value="NZ_CP053562.1"/>
</dbReference>
<keyword evidence="1" id="KW-0233">DNA recombination</keyword>
<organism evidence="3 4">
    <name type="scientific">Thioclava electrotropha</name>
    <dbReference type="NCBI Taxonomy" id="1549850"/>
    <lineage>
        <taxon>Bacteria</taxon>
        <taxon>Pseudomonadati</taxon>
        <taxon>Pseudomonadota</taxon>
        <taxon>Alphaproteobacteria</taxon>
        <taxon>Rhodobacterales</taxon>
        <taxon>Paracoccaceae</taxon>
        <taxon>Thioclava</taxon>
    </lineage>
</organism>
<gene>
    <name evidence="3" type="ORF">AKL02_001540</name>
</gene>
<keyword evidence="4" id="KW-1185">Reference proteome</keyword>
<evidence type="ECO:0000313" key="3">
    <source>
        <dbReference type="EMBL" id="QPZ89695.1"/>
    </source>
</evidence>
<evidence type="ECO:0000259" key="2">
    <source>
        <dbReference type="PROSITE" id="PS51898"/>
    </source>
</evidence>
<dbReference type="PROSITE" id="PS51898">
    <property type="entry name" value="TYR_RECOMBINASE"/>
    <property type="match status" value="1"/>
</dbReference>
<dbReference type="EMBL" id="CP053562">
    <property type="protein sequence ID" value="QPZ89695.1"/>
    <property type="molecule type" value="Genomic_DNA"/>
</dbReference>
<dbReference type="CDD" id="cd00397">
    <property type="entry name" value="DNA_BRE_C"/>
    <property type="match status" value="1"/>
</dbReference>
<dbReference type="Pfam" id="PF00589">
    <property type="entry name" value="Phage_integrase"/>
    <property type="match status" value="1"/>
</dbReference>
<evidence type="ECO:0000313" key="4">
    <source>
        <dbReference type="Proteomes" id="UP000192422"/>
    </source>
</evidence>
<dbReference type="InterPro" id="IPR013762">
    <property type="entry name" value="Integrase-like_cat_sf"/>
</dbReference>
<name>A0ABX6YPP0_9RHOB</name>
<dbReference type="Proteomes" id="UP000192422">
    <property type="component" value="Chromosome"/>
</dbReference>
<dbReference type="Gene3D" id="1.10.443.10">
    <property type="entry name" value="Intergrase catalytic core"/>
    <property type="match status" value="1"/>
</dbReference>
<protein>
    <submittedName>
        <fullName evidence="3">Site-specific integrase</fullName>
    </submittedName>
</protein>
<dbReference type="InterPro" id="IPR002104">
    <property type="entry name" value="Integrase_catalytic"/>
</dbReference>
<sequence length="567" mass="63861">MNMQNQKKLDLAFIPEGTPMFSDLITMLEAAEDLSGIRRRDMISGLSRVAKALGRLPQDVPCFGRWLQPRLAKITPASLNLTSKSWQNAVSDARAAMAHVGILERRSSRIYDLIGEWQHLWQIVLEAKDPTLPLALRRFVFFLSNRGTLPANVSGEDADAYLEALIHNEISKNPEVPYRAAVNGWNLAVKRIPEWPRITLSLPSRQNVIKLDEAALPQSFIADLDALMARLATPDPLASDGRTRALRPVTLKQYRRQLIRFASELVHSGVSPETLTSLDVLLDPTMAERGLRQMLSRTENSTTKMISEVAALLRNLGKITGQSEDVQKRLKGLAGKVATSPQRGITRKNRDRLRVLQDERRAQRLLNLPEHLFNQSPRTGARSYQRALAREDALAIAILLYCPIRIRNLAGIHLEQHLQRPGDGRVFLVLTEDEVKNGQPLEFELPREVVLMIEKHLATRAPELCPKGTPWIFPRRDGSNSVDPNQLSERIKKRIRKETGVEMNAHLFRHFAVMNWLDASPGSYEAARRLLGHSEVSHTINMYSGLENKAATKAFAELVGRKKGPRK</sequence>